<proteinExistence type="predicted"/>
<reference evidence="2 3" key="1">
    <citation type="submission" date="2019-07" db="EMBL/GenBank/DDBJ databases">
        <title>Whole genome shotgun sequence of Cellulomonas persica NBRC 101101.</title>
        <authorList>
            <person name="Hosoyama A."/>
            <person name="Uohara A."/>
            <person name="Ohji S."/>
            <person name="Ichikawa N."/>
        </authorList>
    </citation>
    <scope>NUCLEOTIDE SEQUENCE [LARGE SCALE GENOMIC DNA]</scope>
    <source>
        <strain evidence="2 3">NBRC 101101</strain>
    </source>
</reference>
<evidence type="ECO:0000313" key="3">
    <source>
        <dbReference type="Proteomes" id="UP000321386"/>
    </source>
</evidence>
<organism evidence="2 3">
    <name type="scientific">Cellulomonas persica</name>
    <dbReference type="NCBI Taxonomy" id="76861"/>
    <lineage>
        <taxon>Bacteria</taxon>
        <taxon>Bacillati</taxon>
        <taxon>Actinomycetota</taxon>
        <taxon>Actinomycetes</taxon>
        <taxon>Micrococcales</taxon>
        <taxon>Cellulomonadaceae</taxon>
        <taxon>Cellulomonas</taxon>
    </lineage>
</organism>
<dbReference type="RefSeq" id="WP_186811553.1">
    <property type="nucleotide sequence ID" value="NZ_BJUA01000017.1"/>
</dbReference>
<comment type="caution">
    <text evidence="2">The sequence shown here is derived from an EMBL/GenBank/DDBJ whole genome shotgun (WGS) entry which is preliminary data.</text>
</comment>
<dbReference type="InterPro" id="IPR046648">
    <property type="entry name" value="DUF6760"/>
</dbReference>
<feature type="domain" description="DUF6760" evidence="1">
    <location>
        <begin position="7"/>
        <end position="52"/>
    </location>
</feature>
<gene>
    <name evidence="2" type="ORF">CPE01_28120</name>
</gene>
<dbReference type="Proteomes" id="UP000321386">
    <property type="component" value="Unassembled WGS sequence"/>
</dbReference>
<name>A0A510UWZ3_9CELL</name>
<dbReference type="AlphaFoldDB" id="A0A510UWZ3"/>
<evidence type="ECO:0000259" key="1">
    <source>
        <dbReference type="Pfam" id="PF20546"/>
    </source>
</evidence>
<dbReference type="EMBL" id="BJUA01000017">
    <property type="protein sequence ID" value="GEK19079.1"/>
    <property type="molecule type" value="Genomic_DNA"/>
</dbReference>
<accession>A0A510UWZ3</accession>
<keyword evidence="3" id="KW-1185">Reference proteome</keyword>
<sequence length="57" mass="6782">MLRYPVDVLWQEIAYLAYHLHWPLSDLLDLEHMDRVRMVRAVSAMNARAWEAVRDSA</sequence>
<dbReference type="Pfam" id="PF20546">
    <property type="entry name" value="DUF6760"/>
    <property type="match status" value="1"/>
</dbReference>
<evidence type="ECO:0000313" key="2">
    <source>
        <dbReference type="EMBL" id="GEK19079.1"/>
    </source>
</evidence>
<protein>
    <recommendedName>
        <fullName evidence="1">DUF6760 domain-containing protein</fullName>
    </recommendedName>
</protein>